<dbReference type="STRING" id="225164.V4BHG0"/>
<dbReference type="Pfam" id="PF00400">
    <property type="entry name" value="WD40"/>
    <property type="match status" value="1"/>
</dbReference>
<dbReference type="CTD" id="20249641"/>
<dbReference type="HOGENOM" id="CLU_033769_2_1_1"/>
<dbReference type="OMA" id="KNVCRMR"/>
<dbReference type="OrthoDB" id="18388at2759"/>
<name>V4BHG0_LOTGI</name>
<reference evidence="1 2" key="1">
    <citation type="journal article" date="2013" name="Nature">
        <title>Insights into bilaterian evolution from three spiralian genomes.</title>
        <authorList>
            <person name="Simakov O."/>
            <person name="Marletaz F."/>
            <person name="Cho S.J."/>
            <person name="Edsinger-Gonzales E."/>
            <person name="Havlak P."/>
            <person name="Hellsten U."/>
            <person name="Kuo D.H."/>
            <person name="Larsson T."/>
            <person name="Lv J."/>
            <person name="Arendt D."/>
            <person name="Savage R."/>
            <person name="Osoegawa K."/>
            <person name="de Jong P."/>
            <person name="Grimwood J."/>
            <person name="Chapman J.A."/>
            <person name="Shapiro H."/>
            <person name="Aerts A."/>
            <person name="Otillar R.P."/>
            <person name="Terry A.Y."/>
            <person name="Boore J.L."/>
            <person name="Grigoriev I.V."/>
            <person name="Lindberg D.R."/>
            <person name="Seaver E.C."/>
            <person name="Weisblat D.A."/>
            <person name="Putnam N.H."/>
            <person name="Rokhsar D.S."/>
        </authorList>
    </citation>
    <scope>NUCLEOTIDE SEQUENCE [LARGE SCALE GENOMIC DNA]</scope>
</reference>
<dbReference type="KEGG" id="lgi:LOTGIDRAFT_234800"/>
<evidence type="ECO:0000313" key="2">
    <source>
        <dbReference type="Proteomes" id="UP000030746"/>
    </source>
</evidence>
<dbReference type="SMART" id="SM00320">
    <property type="entry name" value="WD40"/>
    <property type="match status" value="4"/>
</dbReference>
<protein>
    <recommendedName>
        <fullName evidence="3">WD repeat-containing protein 74</fullName>
    </recommendedName>
</protein>
<accession>V4BHG0</accession>
<dbReference type="GO" id="GO:0005730">
    <property type="term" value="C:nucleolus"/>
    <property type="evidence" value="ECO:0007669"/>
    <property type="project" value="InterPro"/>
</dbReference>
<dbReference type="PANTHER" id="PTHR16038">
    <property type="entry name" value="NOP SEVEN ASSOCIATED PROTEIN 1"/>
    <property type="match status" value="1"/>
</dbReference>
<dbReference type="GO" id="GO:0030687">
    <property type="term" value="C:preribosome, large subunit precursor"/>
    <property type="evidence" value="ECO:0007669"/>
    <property type="project" value="TreeGrafter"/>
</dbReference>
<organism evidence="1 2">
    <name type="scientific">Lottia gigantea</name>
    <name type="common">Giant owl limpet</name>
    <dbReference type="NCBI Taxonomy" id="225164"/>
    <lineage>
        <taxon>Eukaryota</taxon>
        <taxon>Metazoa</taxon>
        <taxon>Spiralia</taxon>
        <taxon>Lophotrochozoa</taxon>
        <taxon>Mollusca</taxon>
        <taxon>Gastropoda</taxon>
        <taxon>Patellogastropoda</taxon>
        <taxon>Lottioidea</taxon>
        <taxon>Lottiidae</taxon>
        <taxon>Lottia</taxon>
    </lineage>
</organism>
<dbReference type="GeneID" id="20249641"/>
<dbReference type="InterPro" id="IPR036322">
    <property type="entry name" value="WD40_repeat_dom_sf"/>
</dbReference>
<dbReference type="InterPro" id="IPR001680">
    <property type="entry name" value="WD40_rpt"/>
</dbReference>
<gene>
    <name evidence="1" type="ORF">LOTGIDRAFT_234800</name>
</gene>
<evidence type="ECO:0008006" key="3">
    <source>
        <dbReference type="Google" id="ProtNLM"/>
    </source>
</evidence>
<dbReference type="SUPFAM" id="SSF50978">
    <property type="entry name" value="WD40 repeat-like"/>
    <property type="match status" value="1"/>
</dbReference>
<dbReference type="Proteomes" id="UP000030746">
    <property type="component" value="Unassembled WGS sequence"/>
</dbReference>
<dbReference type="PANTHER" id="PTHR16038:SF4">
    <property type="entry name" value="WD REPEAT-CONTAINING PROTEIN 74"/>
    <property type="match status" value="1"/>
</dbReference>
<dbReference type="GO" id="GO:0042273">
    <property type="term" value="P:ribosomal large subunit biogenesis"/>
    <property type="evidence" value="ECO:0007669"/>
    <property type="project" value="InterPro"/>
</dbReference>
<proteinExistence type="predicted"/>
<dbReference type="InterPro" id="IPR015943">
    <property type="entry name" value="WD40/YVTN_repeat-like_dom_sf"/>
</dbReference>
<dbReference type="AlphaFoldDB" id="V4BHG0"/>
<dbReference type="Gene3D" id="2.130.10.10">
    <property type="entry name" value="YVTN repeat-like/Quinoprotein amine dehydrogenase"/>
    <property type="match status" value="2"/>
</dbReference>
<evidence type="ECO:0000313" key="1">
    <source>
        <dbReference type="EMBL" id="ESO88034.1"/>
    </source>
</evidence>
<dbReference type="RefSeq" id="XP_009061347.1">
    <property type="nucleotide sequence ID" value="XM_009063099.1"/>
</dbReference>
<dbReference type="InterPro" id="IPR037379">
    <property type="entry name" value="WDR74/Nsa1"/>
</dbReference>
<sequence>MAASVYSMLVGSETGLLKGIDVNRSTWNNLNSVQCADRSKEILAMCWEGSSQQNLYYGLRNREIHTFDFVNNEEKIGSRIELSGGTGPLKGLSRINDNYITAVESGLVKVWNGKYDVESFEAGDKLCCMVHNTHNENLIAAGGDENDLKIWDLQNLQKPIFMAKNVRNDWLNLRVPVKVLGAQFVPNSQEIVTCTGYHQVRLYDPRTPQRRPVVDMSFDEYPLMAIGICHTQSDQVVVGNTQGKTALLDFRKGRVVHKYKGFAGSVRSIQCHPTMPLVVTCGLDRFVRIHHIVSRELMHKFYLKSRLNCLLLHKNWKCESLDEGIDMTEDDGVNETKVENETMTAEDDLEEDIWNQLEVVTPRGNNYKSKRKDYKDKIKNFMMRNKQW</sequence>
<dbReference type="EMBL" id="KB202793">
    <property type="protein sequence ID" value="ESO88034.1"/>
    <property type="molecule type" value="Genomic_DNA"/>
</dbReference>
<dbReference type="CDD" id="cd22857">
    <property type="entry name" value="WDR74"/>
    <property type="match status" value="1"/>
</dbReference>
<keyword evidence="2" id="KW-1185">Reference proteome</keyword>